<proteinExistence type="predicted"/>
<name>A0A8H7AKW0_9EURO</name>
<feature type="region of interest" description="Disordered" evidence="1">
    <location>
        <begin position="1"/>
        <end position="27"/>
    </location>
</feature>
<keyword evidence="3" id="KW-1185">Reference proteome</keyword>
<evidence type="ECO:0000313" key="3">
    <source>
        <dbReference type="Proteomes" id="UP000606974"/>
    </source>
</evidence>
<dbReference type="AlphaFoldDB" id="A0A8H7AKW0"/>
<dbReference type="EMBL" id="JAACFV010000024">
    <property type="protein sequence ID" value="KAF7511005.1"/>
    <property type="molecule type" value="Genomic_DNA"/>
</dbReference>
<organism evidence="2 3">
    <name type="scientific">Endocarpon pusillum</name>
    <dbReference type="NCBI Taxonomy" id="364733"/>
    <lineage>
        <taxon>Eukaryota</taxon>
        <taxon>Fungi</taxon>
        <taxon>Dikarya</taxon>
        <taxon>Ascomycota</taxon>
        <taxon>Pezizomycotina</taxon>
        <taxon>Eurotiomycetes</taxon>
        <taxon>Chaetothyriomycetidae</taxon>
        <taxon>Verrucariales</taxon>
        <taxon>Verrucariaceae</taxon>
        <taxon>Endocarpon</taxon>
    </lineage>
</organism>
<evidence type="ECO:0000256" key="1">
    <source>
        <dbReference type="SAM" id="MobiDB-lite"/>
    </source>
</evidence>
<gene>
    <name evidence="2" type="ORF">GJ744_005551</name>
</gene>
<sequence length="87" mass="9508">MPPKAQTGVATAPETVEQAPRLTHSEQRPLAGCAVRLMKSSLFSLTSYFSSIDAHNQGHPRLYASLPSLPAQHTSLHHQKPSFLEAF</sequence>
<comment type="caution">
    <text evidence="2">The sequence shown here is derived from an EMBL/GenBank/DDBJ whole genome shotgun (WGS) entry which is preliminary data.</text>
</comment>
<protein>
    <submittedName>
        <fullName evidence="2">Uncharacterized protein</fullName>
    </submittedName>
</protein>
<reference evidence="2" key="1">
    <citation type="submission" date="2020-02" db="EMBL/GenBank/DDBJ databases">
        <authorList>
            <person name="Palmer J.M."/>
        </authorList>
    </citation>
    <scope>NUCLEOTIDE SEQUENCE</scope>
    <source>
        <strain evidence="2">EPUS1.4</strain>
        <tissue evidence="2">Thallus</tissue>
    </source>
</reference>
<accession>A0A8H7AKW0</accession>
<dbReference type="Proteomes" id="UP000606974">
    <property type="component" value="Unassembled WGS sequence"/>
</dbReference>
<evidence type="ECO:0000313" key="2">
    <source>
        <dbReference type="EMBL" id="KAF7511005.1"/>
    </source>
</evidence>